<gene>
    <name evidence="1" type="ORF">PCOR1329_LOCUS17414</name>
</gene>
<organism evidence="1 2">
    <name type="scientific">Prorocentrum cordatum</name>
    <dbReference type="NCBI Taxonomy" id="2364126"/>
    <lineage>
        <taxon>Eukaryota</taxon>
        <taxon>Sar</taxon>
        <taxon>Alveolata</taxon>
        <taxon>Dinophyceae</taxon>
        <taxon>Prorocentrales</taxon>
        <taxon>Prorocentraceae</taxon>
        <taxon>Prorocentrum</taxon>
    </lineage>
</organism>
<reference evidence="1" key="1">
    <citation type="submission" date="2023-10" db="EMBL/GenBank/DDBJ databases">
        <authorList>
            <person name="Chen Y."/>
            <person name="Shah S."/>
            <person name="Dougan E. K."/>
            <person name="Thang M."/>
            <person name="Chan C."/>
        </authorList>
    </citation>
    <scope>NUCLEOTIDE SEQUENCE [LARGE SCALE GENOMIC DNA]</scope>
</reference>
<protein>
    <submittedName>
        <fullName evidence="1">Uncharacterized protein</fullName>
    </submittedName>
</protein>
<sequence>MGAPQDTFLECERISGVKLHVDQTVFVPLLGYDLGVPRRRLQFGIGLHFLLACQVFLCSVIMPAAQLDSLPCPFNAIELQACRALFCGPQDLFCVCALKDVSRLGELPEGPPRRPVRRSGCDVWVAARAAVAEAHGGLQMQARARQFSRARHGLVNPPRARNFRQYMKVGLSIRTSWFLLATPPLN</sequence>
<proteinExistence type="predicted"/>
<dbReference type="EMBL" id="CAUYUJ010005402">
    <property type="protein sequence ID" value="CAK0813516.1"/>
    <property type="molecule type" value="Genomic_DNA"/>
</dbReference>
<name>A0ABN9R6B9_9DINO</name>
<evidence type="ECO:0000313" key="2">
    <source>
        <dbReference type="Proteomes" id="UP001189429"/>
    </source>
</evidence>
<evidence type="ECO:0000313" key="1">
    <source>
        <dbReference type="EMBL" id="CAK0813516.1"/>
    </source>
</evidence>
<keyword evidence="2" id="KW-1185">Reference proteome</keyword>
<dbReference type="Proteomes" id="UP001189429">
    <property type="component" value="Unassembled WGS sequence"/>
</dbReference>
<comment type="caution">
    <text evidence="1">The sequence shown here is derived from an EMBL/GenBank/DDBJ whole genome shotgun (WGS) entry which is preliminary data.</text>
</comment>
<accession>A0ABN9R6B9</accession>